<feature type="transmembrane region" description="Helical" evidence="2">
    <location>
        <begin position="212"/>
        <end position="230"/>
    </location>
</feature>
<feature type="transmembrane region" description="Helical" evidence="2">
    <location>
        <begin position="251"/>
        <end position="268"/>
    </location>
</feature>
<evidence type="ECO:0000256" key="2">
    <source>
        <dbReference type="SAM" id="Phobius"/>
    </source>
</evidence>
<dbReference type="InterPro" id="IPR050879">
    <property type="entry name" value="Acyltransferase_3"/>
</dbReference>
<dbReference type="Proteomes" id="UP001150259">
    <property type="component" value="Unassembled WGS sequence"/>
</dbReference>
<proteinExistence type="predicted"/>
<feature type="transmembrane region" description="Helical" evidence="2">
    <location>
        <begin position="153"/>
        <end position="171"/>
    </location>
</feature>
<name>A0ABT5GDA0_9MICO</name>
<feature type="transmembrane region" description="Helical" evidence="2">
    <location>
        <begin position="96"/>
        <end position="114"/>
    </location>
</feature>
<feature type="transmembrane region" description="Helical" evidence="2">
    <location>
        <begin position="52"/>
        <end position="72"/>
    </location>
</feature>
<dbReference type="InterPro" id="IPR002656">
    <property type="entry name" value="Acyl_transf_3_dom"/>
</dbReference>
<feature type="compositionally biased region" description="Polar residues" evidence="1">
    <location>
        <begin position="420"/>
        <end position="431"/>
    </location>
</feature>
<gene>
    <name evidence="4" type="ORF">OO014_01235</name>
</gene>
<reference evidence="4 5" key="1">
    <citation type="submission" date="2022-11" db="EMBL/GenBank/DDBJ databases">
        <title>Anaerobic phenanthrene biodegradation by a DNRA strain PheN6.</title>
        <authorList>
            <person name="Zhang Z."/>
        </authorList>
    </citation>
    <scope>NUCLEOTIDE SEQUENCE [LARGE SCALE GENOMIC DNA]</scope>
    <source>
        <strain evidence="4 5">PheN6</strain>
    </source>
</reference>
<dbReference type="PANTHER" id="PTHR23028">
    <property type="entry name" value="ACETYLTRANSFERASE"/>
    <property type="match status" value="1"/>
</dbReference>
<dbReference type="RefSeq" id="WP_272460411.1">
    <property type="nucleotide sequence ID" value="NZ_JAPFQL010000003.1"/>
</dbReference>
<dbReference type="Pfam" id="PF01757">
    <property type="entry name" value="Acyl_transf_3"/>
    <property type="match status" value="1"/>
</dbReference>
<organism evidence="4 5">
    <name type="scientific">Intrasporangium calvum</name>
    <dbReference type="NCBI Taxonomy" id="53358"/>
    <lineage>
        <taxon>Bacteria</taxon>
        <taxon>Bacillati</taxon>
        <taxon>Actinomycetota</taxon>
        <taxon>Actinomycetes</taxon>
        <taxon>Micrococcales</taxon>
        <taxon>Intrasporangiaceae</taxon>
        <taxon>Intrasporangium</taxon>
    </lineage>
</organism>
<keyword evidence="2" id="KW-0472">Membrane</keyword>
<evidence type="ECO:0000313" key="4">
    <source>
        <dbReference type="EMBL" id="MDC5695865.1"/>
    </source>
</evidence>
<evidence type="ECO:0000313" key="5">
    <source>
        <dbReference type="Proteomes" id="UP001150259"/>
    </source>
</evidence>
<dbReference type="EMBL" id="JAPFQL010000003">
    <property type="protein sequence ID" value="MDC5695865.1"/>
    <property type="molecule type" value="Genomic_DNA"/>
</dbReference>
<dbReference type="GO" id="GO:0016746">
    <property type="term" value="F:acyltransferase activity"/>
    <property type="evidence" value="ECO:0007669"/>
    <property type="project" value="UniProtKB-KW"/>
</dbReference>
<protein>
    <submittedName>
        <fullName evidence="4">Acyltransferase</fullName>
    </submittedName>
</protein>
<feature type="transmembrane region" description="Helical" evidence="2">
    <location>
        <begin position="320"/>
        <end position="338"/>
    </location>
</feature>
<dbReference type="PANTHER" id="PTHR23028:SF53">
    <property type="entry name" value="ACYL_TRANSF_3 DOMAIN-CONTAINING PROTEIN"/>
    <property type="match status" value="1"/>
</dbReference>
<evidence type="ECO:0000256" key="1">
    <source>
        <dbReference type="SAM" id="MobiDB-lite"/>
    </source>
</evidence>
<evidence type="ECO:0000259" key="3">
    <source>
        <dbReference type="Pfam" id="PF01757"/>
    </source>
</evidence>
<keyword evidence="5" id="KW-1185">Reference proteome</keyword>
<keyword evidence="2" id="KW-1133">Transmembrane helix</keyword>
<feature type="region of interest" description="Disordered" evidence="1">
    <location>
        <begin position="392"/>
        <end position="431"/>
    </location>
</feature>
<accession>A0ABT5GDA0</accession>
<feature type="transmembrane region" description="Helical" evidence="2">
    <location>
        <begin position="280"/>
        <end position="299"/>
    </location>
</feature>
<sequence>MAQTVMGGAAQAVEPTRFAALDGLRAVGALAVLTTHVGFHSGASLNGPAAGLLSRLDAGVALFFVISGYLLYRPHAMSRMTGGPGPVLTRYLMHRCLRILPAFWLAVLGAALLMRDPTIDAYEYLRIATFTQIYTPSASVPGLTQMWSLSTEIAFYLALPLIAVLLARVPGTAHSWAARSSRILLVAIPAAVAWIVWVHVDEGAGHRGLWLPAFLGWFGVGMGLAVWNAARTAGVRRAGWLDHLAGSPGTCYGTAGALYLVLSTRLAGPLDLAEPTLSAAVVKNLGYAILGGLLVLPAVRSGPAASHSLVALTGSATRQLGAISYGIFCYHLIALDLAERMLGHATFDGQFVELLILTTALTLPMAWLSHRFVELPVMRWGRRYRWGAPQVPSVGRPPSAQASLGEVPTGPISPPVTAEVPTTTSSSQATN</sequence>
<feature type="transmembrane region" description="Helical" evidence="2">
    <location>
        <begin position="350"/>
        <end position="373"/>
    </location>
</feature>
<keyword evidence="4" id="KW-0012">Acyltransferase</keyword>
<comment type="caution">
    <text evidence="4">The sequence shown here is derived from an EMBL/GenBank/DDBJ whole genome shotgun (WGS) entry which is preliminary data.</text>
</comment>
<keyword evidence="4" id="KW-0808">Transferase</keyword>
<feature type="transmembrane region" description="Helical" evidence="2">
    <location>
        <begin position="183"/>
        <end position="200"/>
    </location>
</feature>
<feature type="domain" description="Acyltransferase 3" evidence="3">
    <location>
        <begin position="19"/>
        <end position="368"/>
    </location>
</feature>
<keyword evidence="2" id="KW-0812">Transmembrane</keyword>